<evidence type="ECO:0000256" key="4">
    <source>
        <dbReference type="ARBA" id="ARBA00023002"/>
    </source>
</evidence>
<dbReference type="PROSITE" id="PS51324">
    <property type="entry name" value="ERV_ALR"/>
    <property type="match status" value="1"/>
</dbReference>
<dbReference type="EMBL" id="BMAT01005203">
    <property type="protein sequence ID" value="GFR89101.1"/>
    <property type="molecule type" value="Genomic_DNA"/>
</dbReference>
<evidence type="ECO:0000313" key="9">
    <source>
        <dbReference type="Proteomes" id="UP000762676"/>
    </source>
</evidence>
<dbReference type="AlphaFoldDB" id="A0AAV4GVJ3"/>
<evidence type="ECO:0000256" key="3">
    <source>
        <dbReference type="ARBA" id="ARBA00022827"/>
    </source>
</evidence>
<comment type="cofactor">
    <cofactor evidence="1 6">
        <name>FAD</name>
        <dbReference type="ChEBI" id="CHEBI:57692"/>
    </cofactor>
</comment>
<evidence type="ECO:0000256" key="6">
    <source>
        <dbReference type="RuleBase" id="RU371123"/>
    </source>
</evidence>
<dbReference type="Pfam" id="PF04777">
    <property type="entry name" value="Evr1_Alr"/>
    <property type="match status" value="1"/>
</dbReference>
<keyword evidence="3 6" id="KW-0274">FAD</keyword>
<proteinExistence type="predicted"/>
<dbReference type="InterPro" id="IPR036774">
    <property type="entry name" value="ERV/ALR_sulphydryl_oxid_sf"/>
</dbReference>
<dbReference type="PANTHER" id="PTHR12645:SF0">
    <property type="entry name" value="FAD-LINKED SULFHYDRYL OXIDASE ALR"/>
    <property type="match status" value="1"/>
</dbReference>
<keyword evidence="9" id="KW-1185">Reference proteome</keyword>
<dbReference type="GO" id="GO:0050660">
    <property type="term" value="F:flavin adenine dinucleotide binding"/>
    <property type="evidence" value="ECO:0007669"/>
    <property type="project" value="TreeGrafter"/>
</dbReference>
<protein>
    <recommendedName>
        <fullName evidence="6">Sulfhydryl oxidase</fullName>
        <ecNumber evidence="6">1.8.3.2</ecNumber>
    </recommendedName>
</protein>
<accession>A0AAV4GVJ3</accession>
<dbReference type="SUPFAM" id="SSF69000">
    <property type="entry name" value="FAD-dependent thiol oxidase"/>
    <property type="match status" value="1"/>
</dbReference>
<evidence type="ECO:0000313" key="8">
    <source>
        <dbReference type="EMBL" id="GFR89101.1"/>
    </source>
</evidence>
<organism evidence="8 9">
    <name type="scientific">Elysia marginata</name>
    <dbReference type="NCBI Taxonomy" id="1093978"/>
    <lineage>
        <taxon>Eukaryota</taxon>
        <taxon>Metazoa</taxon>
        <taxon>Spiralia</taxon>
        <taxon>Lophotrochozoa</taxon>
        <taxon>Mollusca</taxon>
        <taxon>Gastropoda</taxon>
        <taxon>Heterobranchia</taxon>
        <taxon>Euthyneura</taxon>
        <taxon>Panpulmonata</taxon>
        <taxon>Sacoglossa</taxon>
        <taxon>Placobranchoidea</taxon>
        <taxon>Plakobranchidae</taxon>
        <taxon>Elysia</taxon>
    </lineage>
</organism>
<evidence type="ECO:0000259" key="7">
    <source>
        <dbReference type="PROSITE" id="PS51324"/>
    </source>
</evidence>
<evidence type="ECO:0000256" key="1">
    <source>
        <dbReference type="ARBA" id="ARBA00001974"/>
    </source>
</evidence>
<name>A0AAV4GVJ3_9GAST</name>
<dbReference type="GO" id="GO:0016971">
    <property type="term" value="F:flavin-dependent sulfhydryl oxidase activity"/>
    <property type="evidence" value="ECO:0007669"/>
    <property type="project" value="InterPro"/>
</dbReference>
<evidence type="ECO:0000256" key="5">
    <source>
        <dbReference type="ARBA" id="ARBA00023157"/>
    </source>
</evidence>
<dbReference type="InterPro" id="IPR017905">
    <property type="entry name" value="ERV/ALR_sulphydryl_oxidase"/>
</dbReference>
<dbReference type="GO" id="GO:0005739">
    <property type="term" value="C:mitochondrion"/>
    <property type="evidence" value="ECO:0007669"/>
    <property type="project" value="TreeGrafter"/>
</dbReference>
<dbReference type="Gene3D" id="1.20.120.310">
    <property type="entry name" value="ERV/ALR sulfhydryl oxidase domain"/>
    <property type="match status" value="1"/>
</dbReference>
<evidence type="ECO:0000256" key="2">
    <source>
        <dbReference type="ARBA" id="ARBA00022630"/>
    </source>
</evidence>
<keyword evidence="4 6" id="KW-0560">Oxidoreductase</keyword>
<comment type="catalytic activity">
    <reaction evidence="6">
        <text>2 R'C(R)SH + O2 = R'C(R)S-S(R)CR' + H2O2</text>
        <dbReference type="Rhea" id="RHEA:17357"/>
        <dbReference type="ChEBI" id="CHEBI:15379"/>
        <dbReference type="ChEBI" id="CHEBI:16240"/>
        <dbReference type="ChEBI" id="CHEBI:16520"/>
        <dbReference type="ChEBI" id="CHEBI:17412"/>
        <dbReference type="EC" id="1.8.3.2"/>
    </reaction>
</comment>
<comment type="caution">
    <text evidence="8">The sequence shown here is derived from an EMBL/GenBank/DDBJ whole genome shotgun (WGS) entry which is preliminary data.</text>
</comment>
<keyword evidence="2 6" id="KW-0285">Flavoprotein</keyword>
<gene>
    <name evidence="8" type="ORF">ElyMa_002534700</name>
</gene>
<keyword evidence="5" id="KW-1015">Disulfide bond</keyword>
<dbReference type="PANTHER" id="PTHR12645">
    <property type="entry name" value="ALR/ERV"/>
    <property type="match status" value="1"/>
</dbReference>
<dbReference type="InterPro" id="IPR039799">
    <property type="entry name" value="ALR/ERV"/>
</dbReference>
<dbReference type="EC" id="1.8.3.2" evidence="6"/>
<sequence>MSHTAPLPWLHTRSSARLVPKNEWGPCGWAWLHTQAINFPEHPTKLDQMAMFARFWSFIQTLPCLECRIHSTKYAREYPPDFSGSAGFQTWAWRFHNAVNYRLGKPLMSAEEYRRKLHALQ</sequence>
<reference evidence="8 9" key="1">
    <citation type="journal article" date="2021" name="Elife">
        <title>Chloroplast acquisition without the gene transfer in kleptoplastic sea slugs, Plakobranchus ocellatus.</title>
        <authorList>
            <person name="Maeda T."/>
            <person name="Takahashi S."/>
            <person name="Yoshida T."/>
            <person name="Shimamura S."/>
            <person name="Takaki Y."/>
            <person name="Nagai Y."/>
            <person name="Toyoda A."/>
            <person name="Suzuki Y."/>
            <person name="Arimoto A."/>
            <person name="Ishii H."/>
            <person name="Satoh N."/>
            <person name="Nishiyama T."/>
            <person name="Hasebe M."/>
            <person name="Maruyama T."/>
            <person name="Minagawa J."/>
            <person name="Obokata J."/>
            <person name="Shigenobu S."/>
        </authorList>
    </citation>
    <scope>NUCLEOTIDE SEQUENCE [LARGE SCALE GENOMIC DNA]</scope>
</reference>
<dbReference type="Proteomes" id="UP000762676">
    <property type="component" value="Unassembled WGS sequence"/>
</dbReference>
<feature type="domain" description="ERV/ALR sulfhydryl oxidase" evidence="7">
    <location>
        <begin position="14"/>
        <end position="117"/>
    </location>
</feature>